<dbReference type="Proteomes" id="UP000813423">
    <property type="component" value="Unassembled WGS sequence"/>
</dbReference>
<sequence length="227" mass="25438">MGSNDTTEKLFHILLTTSHLQKNPNNVVEKVRIPGTYTTVQAAKAAAYRCLFDAGYEKEWFTTYETKPEIFENKDLPERSGLAVFAVAPDGTEFRVHIITTPKDDKLLDEVIEGHVTKPLYYVVQANVEYSADEGSRVRDIDIEGVFLTYQEARDLASRVLLSKENAVTKESFAEYTEAAATEKDCGYGENVVVRAVSEYGTNYLISVIKNQELEAVHLAEAAMRIL</sequence>
<gene>
    <name evidence="1" type="ORF">KXV57_008223</name>
</gene>
<name>A0A229WAF9_ASPFM</name>
<evidence type="ECO:0000313" key="1">
    <source>
        <dbReference type="EMBL" id="KAH1901032.1"/>
    </source>
</evidence>
<accession>A0A229WAF9</accession>
<dbReference type="AlphaFoldDB" id="A0A229WAF9"/>
<proteinExistence type="predicted"/>
<organism evidence="1 2">
    <name type="scientific">Aspergillus fumigatus</name>
    <name type="common">Neosartorya fumigata</name>
    <dbReference type="NCBI Taxonomy" id="746128"/>
    <lineage>
        <taxon>Eukaryota</taxon>
        <taxon>Fungi</taxon>
        <taxon>Dikarya</taxon>
        <taxon>Ascomycota</taxon>
        <taxon>Pezizomycotina</taxon>
        <taxon>Eurotiomycetes</taxon>
        <taxon>Eurotiomycetidae</taxon>
        <taxon>Eurotiales</taxon>
        <taxon>Aspergillaceae</taxon>
        <taxon>Aspergillus</taxon>
        <taxon>Aspergillus subgen. Fumigati</taxon>
    </lineage>
</organism>
<comment type="caution">
    <text evidence="1">The sequence shown here is derived from an EMBL/GenBank/DDBJ whole genome shotgun (WGS) entry which is preliminary data.</text>
</comment>
<protein>
    <submittedName>
        <fullName evidence="1">Uncharacterized protein</fullName>
    </submittedName>
</protein>
<reference evidence="1" key="1">
    <citation type="submission" date="2021-08" db="EMBL/GenBank/DDBJ databases">
        <title>Global Aspergillus fumigatus from environmental and clinical sources.</title>
        <authorList>
            <person name="Barber A."/>
            <person name="Sae-Ong T."/>
        </authorList>
    </citation>
    <scope>NUCLEOTIDE SEQUENCE</scope>
    <source>
        <strain evidence="1">NRZ-2016-071</strain>
    </source>
</reference>
<evidence type="ECO:0000313" key="2">
    <source>
        <dbReference type="Proteomes" id="UP000813423"/>
    </source>
</evidence>
<dbReference type="EMBL" id="JAIBSC010000070">
    <property type="protein sequence ID" value="KAH1901032.1"/>
    <property type="molecule type" value="Genomic_DNA"/>
</dbReference>